<dbReference type="Proteomes" id="UP000326251">
    <property type="component" value="Unassembled WGS sequence"/>
</dbReference>
<name>A0A5J5E7G1_9BIFI</name>
<dbReference type="InterPro" id="IPR028098">
    <property type="entry name" value="Glyco_trans_4-like_N"/>
</dbReference>
<protein>
    <submittedName>
        <fullName evidence="4">Glycosyltransferase family 1 protein</fullName>
    </submittedName>
</protein>
<evidence type="ECO:0000313" key="4">
    <source>
        <dbReference type="EMBL" id="KAA8824950.1"/>
    </source>
</evidence>
<evidence type="ECO:0000313" key="5">
    <source>
        <dbReference type="Proteomes" id="UP000326251"/>
    </source>
</evidence>
<dbReference type="Pfam" id="PF13439">
    <property type="entry name" value="Glyco_transf_4"/>
    <property type="match status" value="1"/>
</dbReference>
<evidence type="ECO:0000259" key="3">
    <source>
        <dbReference type="Pfam" id="PF13439"/>
    </source>
</evidence>
<dbReference type="PANTHER" id="PTHR12526:SF630">
    <property type="entry name" value="GLYCOSYLTRANSFERASE"/>
    <property type="match status" value="1"/>
</dbReference>
<organism evidence="4 5">
    <name type="scientific">Bifidobacterium reuteri</name>
    <dbReference type="NCBI Taxonomy" id="983706"/>
    <lineage>
        <taxon>Bacteria</taxon>
        <taxon>Bacillati</taxon>
        <taxon>Actinomycetota</taxon>
        <taxon>Actinomycetes</taxon>
        <taxon>Bifidobacteriales</taxon>
        <taxon>Bifidobacteriaceae</taxon>
        <taxon>Bifidobacterium</taxon>
    </lineage>
</organism>
<feature type="domain" description="Glycosyltransferase subfamily 4-like N-terminal" evidence="3">
    <location>
        <begin position="9"/>
        <end position="180"/>
    </location>
</feature>
<dbReference type="Pfam" id="PF13692">
    <property type="entry name" value="Glyco_trans_1_4"/>
    <property type="match status" value="1"/>
</dbReference>
<reference evidence="4 5" key="1">
    <citation type="journal article" date="2019" name="Syst. Appl. Microbiol.">
        <title>Characterization of Bifidobacterium species in feaces of the Egyptian fruit bat: Description of B. vespertilionis sp. nov. and B. rousetti sp. nov.</title>
        <authorList>
            <person name="Modesto M."/>
            <person name="Satti M."/>
            <person name="Watanabe K."/>
            <person name="Puglisi E."/>
            <person name="Morelli L."/>
            <person name="Huang C.-H."/>
            <person name="Liou J.-S."/>
            <person name="Miyashita M."/>
            <person name="Tamura T."/>
            <person name="Saito S."/>
            <person name="Mori K."/>
            <person name="Huang L."/>
            <person name="Sciavilla P."/>
            <person name="Sandri C."/>
            <person name="Spiezio C."/>
            <person name="Vitali F."/>
            <person name="Cavalieri D."/>
            <person name="Perpetuini G."/>
            <person name="Tofalo R."/>
            <person name="Bonetti A."/>
            <person name="Arita M."/>
            <person name="Mattarelli P."/>
        </authorList>
    </citation>
    <scope>NUCLEOTIDE SEQUENCE [LARGE SCALE GENOMIC DNA]</scope>
    <source>
        <strain evidence="4 5">RST19</strain>
    </source>
</reference>
<dbReference type="GO" id="GO:0016757">
    <property type="term" value="F:glycosyltransferase activity"/>
    <property type="evidence" value="ECO:0007669"/>
    <property type="project" value="UniProtKB-KW"/>
</dbReference>
<dbReference type="EMBL" id="RZUG01000014">
    <property type="protein sequence ID" value="KAA8824950.1"/>
    <property type="molecule type" value="Genomic_DNA"/>
</dbReference>
<dbReference type="SUPFAM" id="SSF53756">
    <property type="entry name" value="UDP-Glycosyltransferase/glycogen phosphorylase"/>
    <property type="match status" value="1"/>
</dbReference>
<keyword evidence="1" id="KW-0328">Glycosyltransferase</keyword>
<evidence type="ECO:0000256" key="2">
    <source>
        <dbReference type="ARBA" id="ARBA00022679"/>
    </source>
</evidence>
<evidence type="ECO:0000256" key="1">
    <source>
        <dbReference type="ARBA" id="ARBA00022676"/>
    </source>
</evidence>
<dbReference type="PANTHER" id="PTHR12526">
    <property type="entry name" value="GLYCOSYLTRANSFERASE"/>
    <property type="match status" value="1"/>
</dbReference>
<accession>A0A5J5E7G1</accession>
<comment type="caution">
    <text evidence="4">The sequence shown here is derived from an EMBL/GenBank/DDBJ whole genome shotgun (WGS) entry which is preliminary data.</text>
</comment>
<keyword evidence="2 4" id="KW-0808">Transferase</keyword>
<dbReference type="Gene3D" id="3.40.50.2000">
    <property type="entry name" value="Glycogen Phosphorylase B"/>
    <property type="match status" value="2"/>
</dbReference>
<proteinExistence type="predicted"/>
<dbReference type="AlphaFoldDB" id="A0A5J5E7G1"/>
<sequence>MYVAETVGGGVRKHLLQLIDGLNPDDFELHLIYGPRYDAVFASRMNELQSSHKVHLIYLPDLQRALSVQHDSAAIRQTAQVIKDIRPDIVHCHSSKAGIIGRVAAKMGGVHKVFYTPHAYAFDAPEFSKSKRELFIMAERWASRLATTCTFNVSEGEFRNALRHHIDKPSKFDVIYNGVPDTPHPSHAEARTRLGLDGIVPADALIVGCAAWLDARKDPMTFVRIAEQVIRQRAEAHFVYIGNGDLHDTVMAYVHEHHLDGNVHVLDYREDASTLVSAFDVYLLASLYEGMPYSLIEAAQAGVPIAATRTTGNDEVVIPGTNGELFAVGDVNGGAQAVQHLLDNPPTSQQVRDTYLARFTEQQMLEHIVQWYKR</sequence>
<gene>
    <name evidence="4" type="ORF">EMO92_07760</name>
</gene>